<sequence>MAKAVGFQKTGRNLCEAQGERLEFYSIYYALFHRTEMGN</sequence>
<name>A0A0E9R247_ANGAN</name>
<reference evidence="1" key="2">
    <citation type="journal article" date="2015" name="Fish Shellfish Immunol.">
        <title>Early steps in the European eel (Anguilla anguilla)-Vibrio vulnificus interaction in the gills: Role of the RtxA13 toxin.</title>
        <authorList>
            <person name="Callol A."/>
            <person name="Pajuelo D."/>
            <person name="Ebbesson L."/>
            <person name="Teles M."/>
            <person name="MacKenzie S."/>
            <person name="Amaro C."/>
        </authorList>
    </citation>
    <scope>NUCLEOTIDE SEQUENCE</scope>
</reference>
<evidence type="ECO:0000313" key="1">
    <source>
        <dbReference type="EMBL" id="JAH22560.1"/>
    </source>
</evidence>
<proteinExistence type="predicted"/>
<reference evidence="1" key="1">
    <citation type="submission" date="2014-11" db="EMBL/GenBank/DDBJ databases">
        <authorList>
            <person name="Amaro Gonzalez C."/>
        </authorList>
    </citation>
    <scope>NUCLEOTIDE SEQUENCE</scope>
</reference>
<organism evidence="1">
    <name type="scientific">Anguilla anguilla</name>
    <name type="common">European freshwater eel</name>
    <name type="synonym">Muraena anguilla</name>
    <dbReference type="NCBI Taxonomy" id="7936"/>
    <lineage>
        <taxon>Eukaryota</taxon>
        <taxon>Metazoa</taxon>
        <taxon>Chordata</taxon>
        <taxon>Craniata</taxon>
        <taxon>Vertebrata</taxon>
        <taxon>Euteleostomi</taxon>
        <taxon>Actinopterygii</taxon>
        <taxon>Neopterygii</taxon>
        <taxon>Teleostei</taxon>
        <taxon>Anguilliformes</taxon>
        <taxon>Anguillidae</taxon>
        <taxon>Anguilla</taxon>
    </lineage>
</organism>
<dbReference type="AlphaFoldDB" id="A0A0E9R247"/>
<protein>
    <submittedName>
        <fullName evidence="1">Uncharacterized protein</fullName>
    </submittedName>
</protein>
<accession>A0A0E9R247</accession>
<dbReference type="EMBL" id="GBXM01086017">
    <property type="protein sequence ID" value="JAH22560.1"/>
    <property type="molecule type" value="Transcribed_RNA"/>
</dbReference>